<dbReference type="Gene3D" id="2.170.130.10">
    <property type="entry name" value="TonB-dependent receptor, plug domain"/>
    <property type="match status" value="1"/>
</dbReference>
<protein>
    <recommendedName>
        <fullName evidence="5">Secretin/TonB short N-terminal domain-containing protein</fullName>
    </recommendedName>
</protein>
<keyword evidence="2" id="KW-0472">Membrane</keyword>
<dbReference type="Pfam" id="PF07660">
    <property type="entry name" value="STN"/>
    <property type="match status" value="1"/>
</dbReference>
<evidence type="ECO:0000259" key="5">
    <source>
        <dbReference type="SMART" id="SM00965"/>
    </source>
</evidence>
<reference evidence="6 7" key="1">
    <citation type="submission" date="2019-04" db="EMBL/GenBank/DDBJ databases">
        <title>Pedobacter sp. RP-3-15 sp. nov., isolated from Arctic soil.</title>
        <authorList>
            <person name="Dahal R.H."/>
            <person name="Kim D.-U."/>
        </authorList>
    </citation>
    <scope>NUCLEOTIDE SEQUENCE [LARGE SCALE GENOMIC DNA]</scope>
    <source>
        <strain evidence="6 7">RP-3-15</strain>
    </source>
</reference>
<dbReference type="Pfam" id="PF13715">
    <property type="entry name" value="CarbopepD_reg_2"/>
    <property type="match status" value="1"/>
</dbReference>
<dbReference type="GO" id="GO:0019867">
    <property type="term" value="C:outer membrane"/>
    <property type="evidence" value="ECO:0007669"/>
    <property type="project" value="InterPro"/>
</dbReference>
<feature type="chain" id="PRO_5020534275" description="Secretin/TonB short N-terminal domain-containing protein" evidence="4">
    <location>
        <begin position="26"/>
        <end position="682"/>
    </location>
</feature>
<dbReference type="InterPro" id="IPR037066">
    <property type="entry name" value="Plug_dom_sf"/>
</dbReference>
<dbReference type="Proteomes" id="UP000307244">
    <property type="component" value="Unassembled WGS sequence"/>
</dbReference>
<dbReference type="Gene3D" id="2.60.40.1120">
    <property type="entry name" value="Carboxypeptidase-like, regulatory domain"/>
    <property type="match status" value="1"/>
</dbReference>
<evidence type="ECO:0000313" key="7">
    <source>
        <dbReference type="Proteomes" id="UP000307244"/>
    </source>
</evidence>
<dbReference type="InterPro" id="IPR023997">
    <property type="entry name" value="TonB-dep_OMP_SusC/RagA_CS"/>
</dbReference>
<keyword evidence="3" id="KW-0998">Cell outer membrane</keyword>
<dbReference type="NCBIfam" id="TIGR04057">
    <property type="entry name" value="SusC_RagA_signa"/>
    <property type="match status" value="1"/>
</dbReference>
<gene>
    <name evidence="6" type="ORF">FA047_12120</name>
</gene>
<dbReference type="SUPFAM" id="SSF56935">
    <property type="entry name" value="Porins"/>
    <property type="match status" value="1"/>
</dbReference>
<evidence type="ECO:0000256" key="1">
    <source>
        <dbReference type="ARBA" id="ARBA00022448"/>
    </source>
</evidence>
<accession>A0A4V5NYY3</accession>
<sequence length="682" mass="75632">MYKILMRIMRLTTVILLVSLMQVSAATFGQRITINQRNANLETILIEIRKQSGYDYYYDSKIVSKNQRVNIFVTNANIEDALESLFKDLALSYEIEDKTVVIRKKTIFPSNQPLRPANIDVIGRVVDENNMPLSGATIAVVLNEEGNTTVVRVSGAVMSNAAGEFSLKNVNENATLIVNYLGYKPQRLKILRNMGTIKMVPNASELDEVMVTINTGYQSLSKERSAGSFGKPDMAIIENRTGSMNILQRLDGLVAGLTVNNSPSASQNPLLVRGLATVGIPDQLGVYSGTNRNPLFVVDGIPMEDVSTLNPQDVEDITVLKDASAASIWGARASNGVIVIVTRKGSRGEKLNINYDAFYNFQGRPDLDYYRTLNSQQFIQAATEVFDPVINPWATVSGFVNTGGSGVAPHERIQYNLSRGLVTQAQAKASLDSLANQNNRQQIRDLWYRNASLMNHTLSFSTGSSKYAVYGSGAYTNTMSNRPGEKNNAYKINLRQDLSLGKAVQLNLITDLTNNISSSKRTVQIDNFYYPYQLFRDGAGANISMPYMGYLSDENRIDYENRSRVSLNYNPLDEFDYGYTNDNTILSRNVLGVNVKLIDGLKFEGTYGFVKGSGKRENYEDTKSYKVRSELVQFTVAPTLTHRFIPSRIMAVSIVLVMLTSKIGPLEINLVIIATGTRICIS</sequence>
<dbReference type="SMART" id="SM00965">
    <property type="entry name" value="STN"/>
    <property type="match status" value="1"/>
</dbReference>
<dbReference type="EMBL" id="SWBQ01000003">
    <property type="protein sequence ID" value="TKC06073.1"/>
    <property type="molecule type" value="Genomic_DNA"/>
</dbReference>
<organism evidence="6 7">
    <name type="scientific">Pedobacter frigoris</name>
    <dbReference type="NCBI Taxonomy" id="2571272"/>
    <lineage>
        <taxon>Bacteria</taxon>
        <taxon>Pseudomonadati</taxon>
        <taxon>Bacteroidota</taxon>
        <taxon>Sphingobacteriia</taxon>
        <taxon>Sphingobacteriales</taxon>
        <taxon>Sphingobacteriaceae</taxon>
        <taxon>Pedobacter</taxon>
    </lineage>
</organism>
<keyword evidence="1" id="KW-0813">Transport</keyword>
<keyword evidence="7" id="KW-1185">Reference proteome</keyword>
<dbReference type="SUPFAM" id="SSF49464">
    <property type="entry name" value="Carboxypeptidase regulatory domain-like"/>
    <property type="match status" value="1"/>
</dbReference>
<dbReference type="AlphaFoldDB" id="A0A4V5NYY3"/>
<feature type="domain" description="Secretin/TonB short N-terminal" evidence="5">
    <location>
        <begin position="54"/>
        <end position="105"/>
    </location>
</feature>
<comment type="caution">
    <text evidence="6">The sequence shown here is derived from an EMBL/GenBank/DDBJ whole genome shotgun (WGS) entry which is preliminary data.</text>
</comment>
<evidence type="ECO:0000256" key="3">
    <source>
        <dbReference type="ARBA" id="ARBA00023237"/>
    </source>
</evidence>
<dbReference type="Pfam" id="PF07715">
    <property type="entry name" value="Plug"/>
    <property type="match status" value="1"/>
</dbReference>
<evidence type="ECO:0000256" key="2">
    <source>
        <dbReference type="ARBA" id="ARBA00023136"/>
    </source>
</evidence>
<name>A0A4V5NYY3_9SPHI</name>
<dbReference type="RefSeq" id="WP_136836332.1">
    <property type="nucleotide sequence ID" value="NZ_SWBQ01000003.1"/>
</dbReference>
<proteinExistence type="predicted"/>
<dbReference type="InterPro" id="IPR012910">
    <property type="entry name" value="Plug_dom"/>
</dbReference>
<dbReference type="InterPro" id="IPR008969">
    <property type="entry name" value="CarboxyPept-like_regulatory"/>
</dbReference>
<evidence type="ECO:0000256" key="4">
    <source>
        <dbReference type="SAM" id="SignalP"/>
    </source>
</evidence>
<dbReference type="OrthoDB" id="9768177at2"/>
<feature type="signal peptide" evidence="4">
    <location>
        <begin position="1"/>
        <end position="25"/>
    </location>
</feature>
<evidence type="ECO:0000313" key="6">
    <source>
        <dbReference type="EMBL" id="TKC06073.1"/>
    </source>
</evidence>
<dbReference type="InterPro" id="IPR011662">
    <property type="entry name" value="Secretin/TonB_short_N"/>
</dbReference>
<keyword evidence="4" id="KW-0732">Signal</keyword>